<accession>A0A1V0FZM5</accession>
<feature type="region of interest" description="Disordered" evidence="9">
    <location>
        <begin position="291"/>
        <end position="312"/>
    </location>
</feature>
<keyword evidence="4" id="KW-0336">GPI-anchor</keyword>
<evidence type="ECO:0000256" key="4">
    <source>
        <dbReference type="ARBA" id="ARBA00022622"/>
    </source>
</evidence>
<protein>
    <submittedName>
        <fullName evidence="11">Variant surface glycoprotein</fullName>
    </submittedName>
</protein>
<evidence type="ECO:0000256" key="2">
    <source>
        <dbReference type="ARBA" id="ARBA00004609"/>
    </source>
</evidence>
<dbReference type="InterPro" id="IPR025932">
    <property type="entry name" value="Trypano_VSG_B_N_dom"/>
</dbReference>
<organism evidence="11">
    <name type="scientific">Trypanosoma brucei</name>
    <dbReference type="NCBI Taxonomy" id="5691"/>
    <lineage>
        <taxon>Eukaryota</taxon>
        <taxon>Discoba</taxon>
        <taxon>Euglenozoa</taxon>
        <taxon>Kinetoplastea</taxon>
        <taxon>Metakinetoplastina</taxon>
        <taxon>Trypanosomatida</taxon>
        <taxon>Trypanosomatidae</taxon>
        <taxon>Trypanosoma</taxon>
    </lineage>
</organism>
<evidence type="ECO:0000256" key="3">
    <source>
        <dbReference type="ARBA" id="ARBA00022475"/>
    </source>
</evidence>
<dbReference type="GO" id="GO:0098552">
    <property type="term" value="C:side of membrane"/>
    <property type="evidence" value="ECO:0007669"/>
    <property type="project" value="UniProtKB-KW"/>
</dbReference>
<feature type="domain" description="Trypanosome variant surface glycoprotein B-type N-terminal" evidence="10">
    <location>
        <begin position="2"/>
        <end position="288"/>
    </location>
</feature>
<reference evidence="11" key="1">
    <citation type="submission" date="2016-12" db="EMBL/GenBank/DDBJ databases">
        <title>Extending the VSGnome of Trypanosoma brucei strain TREU927.</title>
        <authorList>
            <person name="Cross G.A."/>
        </authorList>
    </citation>
    <scope>NUCLEOTIDE SEQUENCE</scope>
    <source>
        <strain evidence="11">Tb927.99.1673</strain>
    </source>
</reference>
<keyword evidence="6" id="KW-0472">Membrane</keyword>
<evidence type="ECO:0000256" key="1">
    <source>
        <dbReference type="ARBA" id="ARBA00002523"/>
    </source>
</evidence>
<keyword evidence="3" id="KW-1003">Cell membrane</keyword>
<evidence type="ECO:0000256" key="9">
    <source>
        <dbReference type="SAM" id="MobiDB-lite"/>
    </source>
</evidence>
<dbReference type="Pfam" id="PF13206">
    <property type="entry name" value="VSG_B"/>
    <property type="match status" value="1"/>
</dbReference>
<evidence type="ECO:0000259" key="10">
    <source>
        <dbReference type="Pfam" id="PF13206"/>
    </source>
</evidence>
<comment type="subcellular location">
    <subcellularLocation>
        <location evidence="2">Cell membrane</location>
        <topology evidence="2">Lipid-anchor</topology>
        <topology evidence="2">GPI-anchor</topology>
    </subcellularLocation>
</comment>
<proteinExistence type="predicted"/>
<feature type="compositionally biased region" description="Polar residues" evidence="9">
    <location>
        <begin position="294"/>
        <end position="312"/>
    </location>
</feature>
<evidence type="ECO:0000256" key="5">
    <source>
        <dbReference type="ARBA" id="ARBA00022729"/>
    </source>
</evidence>
<dbReference type="EMBL" id="KY404595">
    <property type="protein sequence ID" value="ARB50846.1"/>
    <property type="molecule type" value="Genomic_DNA"/>
</dbReference>
<sequence>MMKHSTASVHDGANGPVLGALCALKQLTEREPPEVSTGNSCDAEKKRVASAQYVSQRQPWRGKFLKDDSSEIQLSDKANHDPAASEHWKKQWPTWTAPAKHLDTDSKGTKKIENGFSEKISPEVKAVTRTKLKVLLEAYAACEATTTTGTPAPAPATIKAKLNEALYGAASGKDCFEKDGACHGAGKVDKCEAERTIKSKQLLAYAMMCVTLAQKSQGGVKSTALQTPPPQWSATDTNCGTDPTKVEKLFQADTKVKLSGEALRTAIHKIATSIYVNNRIGYLGYTATAPKQPASVSNTTIRSKTNSSNSTS</sequence>
<evidence type="ECO:0000256" key="6">
    <source>
        <dbReference type="ARBA" id="ARBA00023136"/>
    </source>
</evidence>
<evidence type="ECO:0000256" key="7">
    <source>
        <dbReference type="ARBA" id="ARBA00023180"/>
    </source>
</evidence>
<dbReference type="GO" id="GO:0005886">
    <property type="term" value="C:plasma membrane"/>
    <property type="evidence" value="ECO:0007669"/>
    <property type="project" value="UniProtKB-SubCell"/>
</dbReference>
<keyword evidence="8" id="KW-0449">Lipoprotein</keyword>
<dbReference type="AlphaFoldDB" id="A0A1V0FZM5"/>
<keyword evidence="5" id="KW-0732">Signal</keyword>
<evidence type="ECO:0000313" key="11">
    <source>
        <dbReference type="EMBL" id="ARB50846.1"/>
    </source>
</evidence>
<comment type="function">
    <text evidence="1">VSG forms a coat on the surface of the parasite. The trypanosome evades the immune response of the host by expressing a series of antigenically distinct VSGs from an estimated 1000 VSG genes.</text>
</comment>
<name>A0A1V0FZM5_9TRYP</name>
<evidence type="ECO:0000256" key="8">
    <source>
        <dbReference type="ARBA" id="ARBA00023288"/>
    </source>
</evidence>
<keyword evidence="7" id="KW-0325">Glycoprotein</keyword>